<proteinExistence type="predicted"/>
<gene>
    <name evidence="2" type="ORF">NCTC8105_03309</name>
</gene>
<accession>A0A377PM26</accession>
<dbReference type="AlphaFoldDB" id="A0A377PM26"/>
<evidence type="ECO:0000313" key="3">
    <source>
        <dbReference type="Proteomes" id="UP000254821"/>
    </source>
</evidence>
<dbReference type="EMBL" id="UGHP01000001">
    <property type="protein sequence ID" value="STQ81132.1"/>
    <property type="molecule type" value="Genomic_DNA"/>
</dbReference>
<reference evidence="2 3" key="1">
    <citation type="submission" date="2018-06" db="EMBL/GenBank/DDBJ databases">
        <authorList>
            <consortium name="Pathogen Informatics"/>
            <person name="Doyle S."/>
        </authorList>
    </citation>
    <scope>NUCLEOTIDE SEQUENCE [LARGE SCALE GENOMIC DNA]</scope>
    <source>
        <strain evidence="2 3">NCTC8105</strain>
    </source>
</reference>
<dbReference type="InterPro" id="IPR058008">
    <property type="entry name" value="Gp26_C"/>
</dbReference>
<evidence type="ECO:0000259" key="1">
    <source>
        <dbReference type="Pfam" id="PF25670"/>
    </source>
</evidence>
<dbReference type="Pfam" id="PF25670">
    <property type="entry name" value="Phage_tail_C_2"/>
    <property type="match status" value="1"/>
</dbReference>
<name>A0A377PM26_HAFAL</name>
<sequence>MSAGTITLTHNSAAVTGAGTAFTTDLKAGDIIASVVGGVTYTLPVKTVNSAASVTLIKNYDGPTQAGAAWYAIPRDAMNAITAQLAADTAQALRGLNFDKQNWQQVFSGTGTITVRLPDGSSYTGPAWNSFIVELGKKANAGDNSDITSISGLKTALSIAQGGTGEKTPGMKLLGGLGLKSNSRFLTTTGSYIPGEFVPQAVYDSRSIVGYANIHNWPLGISAGVQSGANGTDQSGVISLLTVRGWPDDSGISASCQWFMGATKAGYRYPGYNSVDAAWYLRTEYLWCTRTTTVDSNGFIKKASPVIKIFSDGKFETNNESEGAQVTREGVGVYRISNILGPHSDKAWGGIDGGFEIPKDRNGQRLLWLDYEVDADGSILVKTYHRTYPEAPAFARNIKDGYEESDPIDIPSDQFLSVRVEMPQDSIWNLAQKAAQEEMAREEIAEE</sequence>
<organism evidence="2 3">
    <name type="scientific">Hafnia alvei</name>
    <dbReference type="NCBI Taxonomy" id="569"/>
    <lineage>
        <taxon>Bacteria</taxon>
        <taxon>Pseudomonadati</taxon>
        <taxon>Pseudomonadota</taxon>
        <taxon>Gammaproteobacteria</taxon>
        <taxon>Enterobacterales</taxon>
        <taxon>Hafniaceae</taxon>
        <taxon>Hafnia</taxon>
    </lineage>
</organism>
<evidence type="ECO:0000313" key="2">
    <source>
        <dbReference type="EMBL" id="STQ81132.1"/>
    </source>
</evidence>
<dbReference type="RefSeq" id="WP_151200928.1">
    <property type="nucleotide sequence ID" value="NZ_CP139992.1"/>
</dbReference>
<protein>
    <recommendedName>
        <fullName evidence="1">Phage tail protein C-terminal domain-containing protein</fullName>
    </recommendedName>
</protein>
<dbReference type="Proteomes" id="UP000254821">
    <property type="component" value="Unassembled WGS sequence"/>
</dbReference>
<feature type="domain" description="Phage tail protein C-terminal" evidence="1">
    <location>
        <begin position="292"/>
        <end position="424"/>
    </location>
</feature>